<name>A0A212LTB0_9FIRM</name>
<protein>
    <submittedName>
        <fullName evidence="1">Uncharacterized protein</fullName>
    </submittedName>
</protein>
<accession>A0A212LTB0</accession>
<dbReference type="EMBL" id="FMJE01000003">
    <property type="protein sequence ID" value="SCM80845.1"/>
    <property type="molecule type" value="Genomic_DNA"/>
</dbReference>
<organism evidence="1">
    <name type="scientific">uncultured Sporomusa sp</name>
    <dbReference type="NCBI Taxonomy" id="307249"/>
    <lineage>
        <taxon>Bacteria</taxon>
        <taxon>Bacillati</taxon>
        <taxon>Bacillota</taxon>
        <taxon>Negativicutes</taxon>
        <taxon>Selenomonadales</taxon>
        <taxon>Sporomusaceae</taxon>
        <taxon>Sporomusa</taxon>
        <taxon>environmental samples</taxon>
    </lineage>
</organism>
<reference evidence="1" key="1">
    <citation type="submission" date="2016-08" db="EMBL/GenBank/DDBJ databases">
        <authorList>
            <person name="Seilhamer J.J."/>
        </authorList>
    </citation>
    <scope>NUCLEOTIDE SEQUENCE</scope>
    <source>
        <strain evidence="1">86</strain>
    </source>
</reference>
<sequence length="48" mass="5355">MALAKCSLLTANLDLPAISHKETVFAEGWTLRGRPLCIRKLVQSILYI</sequence>
<gene>
    <name evidence="1" type="ORF">KL86SPO_31023</name>
</gene>
<evidence type="ECO:0000313" key="1">
    <source>
        <dbReference type="EMBL" id="SCM80845.1"/>
    </source>
</evidence>
<dbReference type="AlphaFoldDB" id="A0A212LTB0"/>
<proteinExistence type="predicted"/>